<evidence type="ECO:0000313" key="3">
    <source>
        <dbReference type="Proteomes" id="UP000831768"/>
    </source>
</evidence>
<proteinExistence type="predicted"/>
<gene>
    <name evidence="2" type="ORF">MW046_18590</name>
</gene>
<dbReference type="Proteomes" id="UP000831768">
    <property type="component" value="Plasmid unnamed3"/>
</dbReference>
<dbReference type="AlphaFoldDB" id="A0A8U0AAX0"/>
<reference evidence="2" key="1">
    <citation type="submission" date="2022-04" db="EMBL/GenBank/DDBJ databases">
        <title>Halocatena sp. nov., isolated from a salt lake.</title>
        <authorList>
            <person name="Cui H.-L."/>
        </authorList>
    </citation>
    <scope>NUCLEOTIDE SEQUENCE</scope>
    <source>
        <strain evidence="2">AD-1</strain>
        <plasmid evidence="2">unnamed3</plasmid>
    </source>
</reference>
<feature type="transmembrane region" description="Helical" evidence="1">
    <location>
        <begin position="6"/>
        <end position="27"/>
    </location>
</feature>
<dbReference type="GeneID" id="71930099"/>
<keyword evidence="2" id="KW-0614">Plasmid</keyword>
<evidence type="ECO:0000313" key="2">
    <source>
        <dbReference type="EMBL" id="UPM45063.1"/>
    </source>
</evidence>
<dbReference type="RefSeq" id="WP_247995717.1">
    <property type="nucleotide sequence ID" value="NZ_CP096022.1"/>
</dbReference>
<organism evidence="2 3">
    <name type="scientific">Halocatena salina</name>
    <dbReference type="NCBI Taxonomy" id="2934340"/>
    <lineage>
        <taxon>Archaea</taxon>
        <taxon>Methanobacteriati</taxon>
        <taxon>Methanobacteriota</taxon>
        <taxon>Stenosarchaea group</taxon>
        <taxon>Halobacteria</taxon>
        <taxon>Halobacteriales</taxon>
        <taxon>Natronomonadaceae</taxon>
        <taxon>Halocatena</taxon>
    </lineage>
</organism>
<dbReference type="KEGG" id="haad:MW046_18590"/>
<keyword evidence="1" id="KW-1133">Transmembrane helix</keyword>
<sequence length="122" mass="12365">MTSLRGSFPSLLLAGYFLLLLLFGTVIVSTGSDVAARTLLILIPFSAVIIGVTTAIGTESNVVLGCAVILTLSGSVATMLAVTGGNPFSNRFVDAAIIGSLGGIKFTHALNTVAQATHRAAS</sequence>
<keyword evidence="3" id="KW-1185">Reference proteome</keyword>
<dbReference type="EMBL" id="CP096022">
    <property type="protein sequence ID" value="UPM45063.1"/>
    <property type="molecule type" value="Genomic_DNA"/>
</dbReference>
<evidence type="ECO:0000256" key="1">
    <source>
        <dbReference type="SAM" id="Phobius"/>
    </source>
</evidence>
<keyword evidence="1" id="KW-0812">Transmembrane</keyword>
<feature type="transmembrane region" description="Helical" evidence="1">
    <location>
        <begin position="62"/>
        <end position="82"/>
    </location>
</feature>
<protein>
    <submittedName>
        <fullName evidence="2">Uncharacterized protein</fullName>
    </submittedName>
</protein>
<keyword evidence="1" id="KW-0472">Membrane</keyword>
<accession>A0A8U0AAX0</accession>
<geneLocation type="plasmid" evidence="2 3">
    <name>unnamed3</name>
</geneLocation>
<feature type="transmembrane region" description="Helical" evidence="1">
    <location>
        <begin position="39"/>
        <end position="56"/>
    </location>
</feature>
<name>A0A8U0AAX0_9EURY</name>